<dbReference type="InterPro" id="IPR036900">
    <property type="entry name" value="A-D-PHexomutase_C_sf"/>
</dbReference>
<evidence type="ECO:0000256" key="1">
    <source>
        <dbReference type="ARBA" id="ARBA00010231"/>
    </source>
</evidence>
<name>A0A916U9Z1_9HYPH</name>
<protein>
    <recommendedName>
        <fullName evidence="7 8">Phosphoglucosamine mutase</fullName>
        <ecNumber evidence="6 8">5.4.2.10</ecNumber>
    </recommendedName>
</protein>
<evidence type="ECO:0000256" key="9">
    <source>
        <dbReference type="RuleBase" id="RU004326"/>
    </source>
</evidence>
<feature type="domain" description="Alpha-D-phosphohexomutase alpha/beta/alpha" evidence="12">
    <location>
        <begin position="4"/>
        <end position="132"/>
    </location>
</feature>
<gene>
    <name evidence="8 15" type="primary">glmM</name>
    <name evidence="15" type="ORF">GCM10010994_23980</name>
</gene>
<comment type="catalytic activity">
    <reaction evidence="8 10">
        <text>alpha-D-glucosamine 1-phosphate = D-glucosamine 6-phosphate</text>
        <dbReference type="Rhea" id="RHEA:23424"/>
        <dbReference type="ChEBI" id="CHEBI:58516"/>
        <dbReference type="ChEBI" id="CHEBI:58725"/>
        <dbReference type="EC" id="5.4.2.10"/>
    </reaction>
</comment>
<dbReference type="GO" id="GO:0005975">
    <property type="term" value="P:carbohydrate metabolic process"/>
    <property type="evidence" value="ECO:0007669"/>
    <property type="project" value="InterPro"/>
</dbReference>
<reference evidence="15" key="2">
    <citation type="submission" date="2020-09" db="EMBL/GenBank/DDBJ databases">
        <authorList>
            <person name="Sun Q."/>
            <person name="Zhou Y."/>
        </authorList>
    </citation>
    <scope>NUCLEOTIDE SEQUENCE</scope>
    <source>
        <strain evidence="15">CGMCC 1.12919</strain>
    </source>
</reference>
<dbReference type="Pfam" id="PF02879">
    <property type="entry name" value="PGM_PMM_II"/>
    <property type="match status" value="1"/>
</dbReference>
<dbReference type="PROSITE" id="PS00710">
    <property type="entry name" value="PGM_PMM"/>
    <property type="match status" value="1"/>
</dbReference>
<dbReference type="GO" id="GO:0004615">
    <property type="term" value="F:phosphomannomutase activity"/>
    <property type="evidence" value="ECO:0007669"/>
    <property type="project" value="TreeGrafter"/>
</dbReference>
<feature type="domain" description="Alpha-D-phosphohexomutase alpha/beta/alpha" evidence="13">
    <location>
        <begin position="158"/>
        <end position="255"/>
    </location>
</feature>
<comment type="function">
    <text evidence="8 10">Catalyzes the conversion of glucosamine-6-phosphate to glucosamine-1-phosphate.</text>
</comment>
<dbReference type="AlphaFoldDB" id="A0A916U9Z1"/>
<dbReference type="Gene3D" id="3.40.120.10">
    <property type="entry name" value="Alpha-D-Glucose-1,6-Bisphosphate, subunit A, domain 3"/>
    <property type="match status" value="3"/>
</dbReference>
<dbReference type="SUPFAM" id="SSF53738">
    <property type="entry name" value="Phosphoglucomutase, first 3 domains"/>
    <property type="match status" value="3"/>
</dbReference>
<dbReference type="RefSeq" id="WP_188609401.1">
    <property type="nucleotide sequence ID" value="NZ_BMGG01000004.1"/>
</dbReference>
<evidence type="ECO:0000256" key="2">
    <source>
        <dbReference type="ARBA" id="ARBA00022553"/>
    </source>
</evidence>
<evidence type="ECO:0000259" key="12">
    <source>
        <dbReference type="Pfam" id="PF02878"/>
    </source>
</evidence>
<dbReference type="NCBIfam" id="TIGR01455">
    <property type="entry name" value="glmM"/>
    <property type="match status" value="1"/>
</dbReference>
<comment type="cofactor">
    <cofactor evidence="8">
        <name>Mg(2+)</name>
        <dbReference type="ChEBI" id="CHEBI:18420"/>
    </cofactor>
    <text evidence="8">Binds 1 Mg(2+) ion per subunit.</text>
</comment>
<dbReference type="InterPro" id="IPR005845">
    <property type="entry name" value="A-D-PHexomutase_a/b/a-II"/>
</dbReference>
<dbReference type="GO" id="GO:0008966">
    <property type="term" value="F:phosphoglucosamine mutase activity"/>
    <property type="evidence" value="ECO:0007669"/>
    <property type="project" value="UniProtKB-UniRule"/>
</dbReference>
<evidence type="ECO:0000313" key="15">
    <source>
        <dbReference type="EMBL" id="GGC64587.1"/>
    </source>
</evidence>
<evidence type="ECO:0000256" key="6">
    <source>
        <dbReference type="ARBA" id="ARBA00066330"/>
    </source>
</evidence>
<evidence type="ECO:0000259" key="13">
    <source>
        <dbReference type="Pfam" id="PF02879"/>
    </source>
</evidence>
<feature type="binding site" description="via phosphate group" evidence="8">
    <location>
        <position position="101"/>
    </location>
    <ligand>
        <name>Mg(2+)</name>
        <dbReference type="ChEBI" id="CHEBI:18420"/>
    </ligand>
</feature>
<comment type="PTM">
    <text evidence="8">Activated by phosphorylation.</text>
</comment>
<dbReference type="Gene3D" id="3.30.310.50">
    <property type="entry name" value="Alpha-D-phosphohexomutase, C-terminal domain"/>
    <property type="match status" value="1"/>
</dbReference>
<dbReference type="InterPro" id="IPR016066">
    <property type="entry name" value="A-D-PHexomutase_CS"/>
</dbReference>
<dbReference type="InterPro" id="IPR050060">
    <property type="entry name" value="Phosphoglucosamine_mutase"/>
</dbReference>
<dbReference type="FunFam" id="3.40.120.10:FF:000002">
    <property type="entry name" value="Phosphoglucosamine mutase"/>
    <property type="match status" value="1"/>
</dbReference>
<evidence type="ECO:0000256" key="10">
    <source>
        <dbReference type="RuleBase" id="RU004327"/>
    </source>
</evidence>
<comment type="caution">
    <text evidence="15">The sequence shown here is derived from an EMBL/GenBank/DDBJ whole genome shotgun (WGS) entry which is preliminary data.</text>
</comment>
<dbReference type="HAMAP" id="MF_01554_B">
    <property type="entry name" value="GlmM_B"/>
    <property type="match status" value="1"/>
</dbReference>
<evidence type="ECO:0000256" key="4">
    <source>
        <dbReference type="ARBA" id="ARBA00022842"/>
    </source>
</evidence>
<dbReference type="FunFam" id="3.40.120.10:FF:000001">
    <property type="entry name" value="Phosphoglucosamine mutase"/>
    <property type="match status" value="1"/>
</dbReference>
<dbReference type="EC" id="5.4.2.10" evidence="6 8"/>
<feature type="domain" description="Alpha-D-phosphohexomutase C-terminal" evidence="11">
    <location>
        <begin position="377"/>
        <end position="440"/>
    </location>
</feature>
<reference evidence="15" key="1">
    <citation type="journal article" date="2014" name="Int. J. Syst. Evol. Microbiol.">
        <title>Complete genome sequence of Corynebacterium casei LMG S-19264T (=DSM 44701T), isolated from a smear-ripened cheese.</title>
        <authorList>
            <consortium name="US DOE Joint Genome Institute (JGI-PGF)"/>
            <person name="Walter F."/>
            <person name="Albersmeier A."/>
            <person name="Kalinowski J."/>
            <person name="Ruckert C."/>
        </authorList>
    </citation>
    <scope>NUCLEOTIDE SEQUENCE</scope>
    <source>
        <strain evidence="15">CGMCC 1.12919</strain>
    </source>
</reference>
<dbReference type="GO" id="GO:0009252">
    <property type="term" value="P:peptidoglycan biosynthetic process"/>
    <property type="evidence" value="ECO:0007669"/>
    <property type="project" value="TreeGrafter"/>
</dbReference>
<dbReference type="InterPro" id="IPR016055">
    <property type="entry name" value="A-D-PHexomutase_a/b/a-I/II/III"/>
</dbReference>
<feature type="binding site" evidence="8">
    <location>
        <position position="244"/>
    </location>
    <ligand>
        <name>Mg(2+)</name>
        <dbReference type="ChEBI" id="CHEBI:18420"/>
    </ligand>
</feature>
<evidence type="ECO:0000259" key="14">
    <source>
        <dbReference type="Pfam" id="PF02880"/>
    </source>
</evidence>
<organism evidence="15 16">
    <name type="scientific">Chelatococcus reniformis</name>
    <dbReference type="NCBI Taxonomy" id="1494448"/>
    <lineage>
        <taxon>Bacteria</taxon>
        <taxon>Pseudomonadati</taxon>
        <taxon>Pseudomonadota</taxon>
        <taxon>Alphaproteobacteria</taxon>
        <taxon>Hyphomicrobiales</taxon>
        <taxon>Chelatococcaceae</taxon>
        <taxon>Chelatococcus</taxon>
    </lineage>
</organism>
<keyword evidence="5 8" id="KW-0413">Isomerase</keyword>
<dbReference type="GO" id="GO:0005829">
    <property type="term" value="C:cytosol"/>
    <property type="evidence" value="ECO:0007669"/>
    <property type="project" value="TreeGrafter"/>
</dbReference>
<dbReference type="SUPFAM" id="SSF55957">
    <property type="entry name" value="Phosphoglucomutase, C-terminal domain"/>
    <property type="match status" value="1"/>
</dbReference>
<feature type="active site" description="Phosphoserine intermediate" evidence="8">
    <location>
        <position position="101"/>
    </location>
</feature>
<dbReference type="CDD" id="cd05802">
    <property type="entry name" value="GlmM"/>
    <property type="match status" value="1"/>
</dbReference>
<feature type="domain" description="Alpha-D-phosphohexomutase alpha/beta/alpha" evidence="14">
    <location>
        <begin position="259"/>
        <end position="370"/>
    </location>
</feature>
<dbReference type="InterPro" id="IPR005843">
    <property type="entry name" value="A-D-PHexomutase_C"/>
</dbReference>
<accession>A0A916U9Z1</accession>
<dbReference type="Pfam" id="PF00408">
    <property type="entry name" value="PGM_PMM_IV"/>
    <property type="match status" value="1"/>
</dbReference>
<evidence type="ECO:0000256" key="3">
    <source>
        <dbReference type="ARBA" id="ARBA00022723"/>
    </source>
</evidence>
<feature type="binding site" evidence="8">
    <location>
        <position position="246"/>
    </location>
    <ligand>
        <name>Mg(2+)</name>
        <dbReference type="ChEBI" id="CHEBI:18420"/>
    </ligand>
</feature>
<sequence length="447" mass="48370">MTRNYFGTDGIRGRANSEITPELALKVGQAAGLLFRRGDHRNRVVIGKDTRLSGYMIESALQAGFTSVGMDVLLLGPMPTPAVAMLTRSMRCDLGVMISASHNPYEDNGIKLFGPDGYKLSDEVEMEIETLLGNDLGKRLAGSSDLGRAKRIESVHARYIEFAKRTLPRALDFEGLRVVIDCANGAAYRVAPEALWELGAEVFPLGVEPNGLNINKDVGSTAPEALTRKVREVRADVGIALDGDADRVIVVDEKGHLIDGDQLMAVIARSWQEDDLLSKPAIVATIMSNLGLERYLGGLGLALERTAVGDRYVLEHMRRNGYNVGGEQSGHIILSDYATTGDGLLSALQVLAVVKRSGKPVSEVCHSFEPYPQVLKNMRYKAGQRPAEENVVSIVEAARGRLGNEGRLVVRPSGTEPVIRVMGEGGNRQLVEQVVDDVIEALTKSAA</sequence>
<evidence type="ECO:0000256" key="7">
    <source>
        <dbReference type="ARBA" id="ARBA00068193"/>
    </source>
</evidence>
<dbReference type="InterPro" id="IPR005844">
    <property type="entry name" value="A-D-PHexomutase_a/b/a-I"/>
</dbReference>
<dbReference type="InterPro" id="IPR006352">
    <property type="entry name" value="GlmM_bact"/>
</dbReference>
<dbReference type="Proteomes" id="UP000637002">
    <property type="component" value="Unassembled WGS sequence"/>
</dbReference>
<dbReference type="GO" id="GO:0000287">
    <property type="term" value="F:magnesium ion binding"/>
    <property type="evidence" value="ECO:0007669"/>
    <property type="project" value="UniProtKB-UniRule"/>
</dbReference>
<feature type="modified residue" description="Phosphoserine" evidence="8">
    <location>
        <position position="101"/>
    </location>
</feature>
<dbReference type="Pfam" id="PF02878">
    <property type="entry name" value="PGM_PMM_I"/>
    <property type="match status" value="1"/>
</dbReference>
<proteinExistence type="inferred from homology"/>
<dbReference type="InterPro" id="IPR005841">
    <property type="entry name" value="Alpha-D-phosphohexomutase_SF"/>
</dbReference>
<dbReference type="GO" id="GO:0006048">
    <property type="term" value="P:UDP-N-acetylglucosamine biosynthetic process"/>
    <property type="evidence" value="ECO:0007669"/>
    <property type="project" value="TreeGrafter"/>
</dbReference>
<dbReference type="PRINTS" id="PR00509">
    <property type="entry name" value="PGMPMM"/>
</dbReference>
<evidence type="ECO:0000256" key="5">
    <source>
        <dbReference type="ARBA" id="ARBA00023235"/>
    </source>
</evidence>
<dbReference type="PANTHER" id="PTHR42946">
    <property type="entry name" value="PHOSPHOHEXOSE MUTASE"/>
    <property type="match status" value="1"/>
</dbReference>
<keyword evidence="2 8" id="KW-0597">Phosphoprotein</keyword>
<dbReference type="PANTHER" id="PTHR42946:SF1">
    <property type="entry name" value="PHOSPHOGLUCOMUTASE (ALPHA-D-GLUCOSE-1,6-BISPHOSPHATE-DEPENDENT)"/>
    <property type="match status" value="1"/>
</dbReference>
<dbReference type="Pfam" id="PF02880">
    <property type="entry name" value="PGM_PMM_III"/>
    <property type="match status" value="1"/>
</dbReference>
<feature type="binding site" evidence="8">
    <location>
        <position position="242"/>
    </location>
    <ligand>
        <name>Mg(2+)</name>
        <dbReference type="ChEBI" id="CHEBI:18420"/>
    </ligand>
</feature>
<dbReference type="EMBL" id="BMGG01000004">
    <property type="protein sequence ID" value="GGC64587.1"/>
    <property type="molecule type" value="Genomic_DNA"/>
</dbReference>
<dbReference type="InterPro" id="IPR005846">
    <property type="entry name" value="A-D-PHexomutase_a/b/a-III"/>
</dbReference>
<comment type="similarity">
    <text evidence="1 8 9">Belongs to the phosphohexose mutase family.</text>
</comment>
<evidence type="ECO:0000256" key="8">
    <source>
        <dbReference type="HAMAP-Rule" id="MF_01554"/>
    </source>
</evidence>
<keyword evidence="4 8" id="KW-0460">Magnesium</keyword>
<keyword evidence="3 8" id="KW-0479">Metal-binding</keyword>
<dbReference type="NCBIfam" id="NF008139">
    <property type="entry name" value="PRK10887.1"/>
    <property type="match status" value="1"/>
</dbReference>
<keyword evidence="16" id="KW-1185">Reference proteome</keyword>
<evidence type="ECO:0000313" key="16">
    <source>
        <dbReference type="Proteomes" id="UP000637002"/>
    </source>
</evidence>
<evidence type="ECO:0000259" key="11">
    <source>
        <dbReference type="Pfam" id="PF00408"/>
    </source>
</evidence>